<gene>
    <name evidence="12" type="ORF">KQI86_09950</name>
</gene>
<feature type="domain" description="Histidine kinase" evidence="11">
    <location>
        <begin position="126"/>
        <end position="330"/>
    </location>
</feature>
<dbReference type="SMART" id="SM00387">
    <property type="entry name" value="HATPase_c"/>
    <property type="match status" value="1"/>
</dbReference>
<evidence type="ECO:0000256" key="8">
    <source>
        <dbReference type="ARBA" id="ARBA00022989"/>
    </source>
</evidence>
<dbReference type="Pfam" id="PF02518">
    <property type="entry name" value="HATPase_c"/>
    <property type="match status" value="1"/>
</dbReference>
<keyword evidence="13" id="KW-1185">Reference proteome</keyword>
<keyword evidence="8 10" id="KW-1133">Transmembrane helix</keyword>
<evidence type="ECO:0000256" key="7">
    <source>
        <dbReference type="ARBA" id="ARBA00022777"/>
    </source>
</evidence>
<keyword evidence="7" id="KW-0418">Kinase</keyword>
<dbReference type="InterPro" id="IPR003594">
    <property type="entry name" value="HATPase_dom"/>
</dbReference>
<keyword evidence="6 10" id="KW-0812">Transmembrane</keyword>
<keyword evidence="4" id="KW-1003">Cell membrane</keyword>
<evidence type="ECO:0000259" key="11">
    <source>
        <dbReference type="PROSITE" id="PS50109"/>
    </source>
</evidence>
<evidence type="ECO:0000313" key="12">
    <source>
        <dbReference type="EMBL" id="MBU5484654.1"/>
    </source>
</evidence>
<dbReference type="InterPro" id="IPR003661">
    <property type="entry name" value="HisK_dim/P_dom"/>
</dbReference>
<sequence>MKFSEYLKDKTYIIILNIICMIGLSIFLKGVGNSIGIIFLILIFWIIILIITFMAFYIQRKKYFNNLFKIINGLDNKYLLSEIMEKPYLYEDKQYYKLLKICNKSMIENVTCIKNERKEYREYVEQWVHEVKTPISAMKMICENNKNNITRKIIAEIERTDNFIEQVLFYARSENVETDYIIKEISLKKCINNIIVKNKQMLIQNKISVTLEDTDVEVFADSKWIEFILNQILINSVKYSKEDAPKIKFYVQSTKDGVNLTVEDNGIGIKESELPRIFEKGFTGSKGRNANKSTGIGLYLCKSLCDKLGIEIKAESKINEYTRIALIFPR</sequence>
<keyword evidence="9 10" id="KW-0472">Membrane</keyword>
<evidence type="ECO:0000256" key="4">
    <source>
        <dbReference type="ARBA" id="ARBA00022475"/>
    </source>
</evidence>
<reference evidence="12 13" key="1">
    <citation type="submission" date="2021-06" db="EMBL/GenBank/DDBJ databases">
        <authorList>
            <person name="Sun Q."/>
            <person name="Li D."/>
        </authorList>
    </citation>
    <scope>NUCLEOTIDE SEQUENCE [LARGE SCALE GENOMIC DNA]</scope>
    <source>
        <strain evidence="12 13">MSJ-11</strain>
    </source>
</reference>
<evidence type="ECO:0000256" key="1">
    <source>
        <dbReference type="ARBA" id="ARBA00000085"/>
    </source>
</evidence>
<feature type="transmembrane region" description="Helical" evidence="10">
    <location>
        <begin position="37"/>
        <end position="58"/>
    </location>
</feature>
<comment type="subcellular location">
    <subcellularLocation>
        <location evidence="2">Cell membrane</location>
        <topology evidence="2">Multi-pass membrane protein</topology>
    </subcellularLocation>
</comment>
<evidence type="ECO:0000256" key="9">
    <source>
        <dbReference type="ARBA" id="ARBA00023136"/>
    </source>
</evidence>
<protein>
    <recommendedName>
        <fullName evidence="3">histidine kinase</fullName>
        <ecNumber evidence="3">2.7.13.3</ecNumber>
    </recommendedName>
</protein>
<proteinExistence type="predicted"/>
<accession>A0ABS6EHG8</accession>
<organism evidence="12 13">
    <name type="scientific">Clostridium mobile</name>
    <dbReference type="NCBI Taxonomy" id="2841512"/>
    <lineage>
        <taxon>Bacteria</taxon>
        <taxon>Bacillati</taxon>
        <taxon>Bacillota</taxon>
        <taxon>Clostridia</taxon>
        <taxon>Eubacteriales</taxon>
        <taxon>Clostridiaceae</taxon>
        <taxon>Clostridium</taxon>
    </lineage>
</organism>
<dbReference type="PANTHER" id="PTHR45453">
    <property type="entry name" value="PHOSPHATE REGULON SENSOR PROTEIN PHOR"/>
    <property type="match status" value="1"/>
</dbReference>
<evidence type="ECO:0000256" key="5">
    <source>
        <dbReference type="ARBA" id="ARBA00022679"/>
    </source>
</evidence>
<dbReference type="EC" id="2.7.13.3" evidence="3"/>
<keyword evidence="12" id="KW-0547">Nucleotide-binding</keyword>
<comment type="catalytic activity">
    <reaction evidence="1">
        <text>ATP + protein L-histidine = ADP + protein N-phospho-L-histidine.</text>
        <dbReference type="EC" id="2.7.13.3"/>
    </reaction>
</comment>
<evidence type="ECO:0000313" key="13">
    <source>
        <dbReference type="Proteomes" id="UP000726170"/>
    </source>
</evidence>
<evidence type="ECO:0000256" key="2">
    <source>
        <dbReference type="ARBA" id="ARBA00004651"/>
    </source>
</evidence>
<keyword evidence="5" id="KW-0808">Transferase</keyword>
<name>A0ABS6EHG8_9CLOT</name>
<evidence type="ECO:0000256" key="10">
    <source>
        <dbReference type="SAM" id="Phobius"/>
    </source>
</evidence>
<evidence type="ECO:0000256" key="3">
    <source>
        <dbReference type="ARBA" id="ARBA00012438"/>
    </source>
</evidence>
<dbReference type="PANTHER" id="PTHR45453:SF2">
    <property type="entry name" value="HISTIDINE KINASE"/>
    <property type="match status" value="1"/>
</dbReference>
<dbReference type="InterPro" id="IPR005467">
    <property type="entry name" value="His_kinase_dom"/>
</dbReference>
<dbReference type="InterPro" id="IPR050351">
    <property type="entry name" value="BphY/WalK/GraS-like"/>
</dbReference>
<dbReference type="CDD" id="cd00082">
    <property type="entry name" value="HisKA"/>
    <property type="match status" value="1"/>
</dbReference>
<dbReference type="Proteomes" id="UP000726170">
    <property type="component" value="Unassembled WGS sequence"/>
</dbReference>
<dbReference type="PROSITE" id="PS50109">
    <property type="entry name" value="HIS_KIN"/>
    <property type="match status" value="1"/>
</dbReference>
<dbReference type="GO" id="GO:0005524">
    <property type="term" value="F:ATP binding"/>
    <property type="evidence" value="ECO:0007669"/>
    <property type="project" value="UniProtKB-KW"/>
</dbReference>
<dbReference type="RefSeq" id="WP_216439117.1">
    <property type="nucleotide sequence ID" value="NZ_JAHLQF010000002.1"/>
</dbReference>
<evidence type="ECO:0000256" key="6">
    <source>
        <dbReference type="ARBA" id="ARBA00022692"/>
    </source>
</evidence>
<comment type="caution">
    <text evidence="12">The sequence shown here is derived from an EMBL/GenBank/DDBJ whole genome shotgun (WGS) entry which is preliminary data.</text>
</comment>
<keyword evidence="12" id="KW-0067">ATP-binding</keyword>
<dbReference type="EMBL" id="JAHLQF010000002">
    <property type="protein sequence ID" value="MBU5484654.1"/>
    <property type="molecule type" value="Genomic_DNA"/>
</dbReference>
<feature type="transmembrane region" description="Helical" evidence="10">
    <location>
        <begin position="12"/>
        <end position="31"/>
    </location>
</feature>